<evidence type="ECO:0000313" key="1">
    <source>
        <dbReference type="EMBL" id="EGF97045.1"/>
    </source>
</evidence>
<dbReference type="VEuPathDB" id="FungiDB:MELLADRAFT_114637"/>
<sequence>MAVIEDWIWQDPDRLDAISEIDVINIFETLMTYHSAKGAVYLGHFQDRWCLIDQSRRVLEQCLLLPPLDLIKTHLMIQSSQLRYRKYSGSMIEESESRPLFRLLSIEAHERARWM</sequence>
<dbReference type="HOGENOM" id="CLU_2109575_0_0_1"/>
<evidence type="ECO:0000313" key="2">
    <source>
        <dbReference type="Proteomes" id="UP000001072"/>
    </source>
</evidence>
<proteinExistence type="predicted"/>
<dbReference type="KEGG" id="mlr:MELLADRAFT_114637"/>
<protein>
    <submittedName>
        <fullName evidence="1">Uncharacterized protein</fullName>
    </submittedName>
</protein>
<dbReference type="Proteomes" id="UP000001072">
    <property type="component" value="Unassembled WGS sequence"/>
</dbReference>
<gene>
    <name evidence="1" type="ORF">MELLADRAFT_114637</name>
</gene>
<dbReference type="InParanoid" id="F4SE81"/>
<keyword evidence="2" id="KW-1185">Reference proteome</keyword>
<dbReference type="EMBL" id="GL883371">
    <property type="protein sequence ID" value="EGF97045.1"/>
    <property type="molecule type" value="Genomic_DNA"/>
</dbReference>
<dbReference type="AlphaFoldDB" id="F4SE81"/>
<dbReference type="GeneID" id="18925416"/>
<accession>F4SE81</accession>
<name>F4SE81_MELLP</name>
<dbReference type="RefSeq" id="XP_007419685.1">
    <property type="nucleotide sequence ID" value="XM_007419623.1"/>
</dbReference>
<reference evidence="2" key="1">
    <citation type="journal article" date="2011" name="Proc. Natl. Acad. Sci. U.S.A.">
        <title>Obligate biotrophy features unraveled by the genomic analysis of rust fungi.</title>
        <authorList>
            <person name="Duplessis S."/>
            <person name="Cuomo C.A."/>
            <person name="Lin Y.-C."/>
            <person name="Aerts A."/>
            <person name="Tisserant E."/>
            <person name="Veneault-Fourrey C."/>
            <person name="Joly D.L."/>
            <person name="Hacquard S."/>
            <person name="Amselem J."/>
            <person name="Cantarel B.L."/>
            <person name="Chiu R."/>
            <person name="Coutinho P.M."/>
            <person name="Feau N."/>
            <person name="Field M."/>
            <person name="Frey P."/>
            <person name="Gelhaye E."/>
            <person name="Goldberg J."/>
            <person name="Grabherr M.G."/>
            <person name="Kodira C.D."/>
            <person name="Kohler A."/>
            <person name="Kuees U."/>
            <person name="Lindquist E.A."/>
            <person name="Lucas S.M."/>
            <person name="Mago R."/>
            <person name="Mauceli E."/>
            <person name="Morin E."/>
            <person name="Murat C."/>
            <person name="Pangilinan J.L."/>
            <person name="Park R."/>
            <person name="Pearson M."/>
            <person name="Quesneville H."/>
            <person name="Rouhier N."/>
            <person name="Sakthikumar S."/>
            <person name="Salamov A.A."/>
            <person name="Schmutz J."/>
            <person name="Selles B."/>
            <person name="Shapiro H."/>
            <person name="Tanguay P."/>
            <person name="Tuskan G.A."/>
            <person name="Henrissat B."/>
            <person name="Van de Peer Y."/>
            <person name="Rouze P."/>
            <person name="Ellis J.G."/>
            <person name="Dodds P.N."/>
            <person name="Schein J.E."/>
            <person name="Zhong S."/>
            <person name="Hamelin R.C."/>
            <person name="Grigoriev I.V."/>
            <person name="Szabo L.J."/>
            <person name="Martin F."/>
        </authorList>
    </citation>
    <scope>NUCLEOTIDE SEQUENCE [LARGE SCALE GENOMIC DNA]</scope>
    <source>
        <strain evidence="2">98AG31 / pathotype 3-4-7</strain>
    </source>
</reference>
<organism evidence="2">
    <name type="scientific">Melampsora larici-populina (strain 98AG31 / pathotype 3-4-7)</name>
    <name type="common">Poplar leaf rust fungus</name>
    <dbReference type="NCBI Taxonomy" id="747676"/>
    <lineage>
        <taxon>Eukaryota</taxon>
        <taxon>Fungi</taxon>
        <taxon>Dikarya</taxon>
        <taxon>Basidiomycota</taxon>
        <taxon>Pucciniomycotina</taxon>
        <taxon>Pucciniomycetes</taxon>
        <taxon>Pucciniales</taxon>
        <taxon>Melampsoraceae</taxon>
        <taxon>Melampsora</taxon>
    </lineage>
</organism>